<dbReference type="GO" id="GO:0005737">
    <property type="term" value="C:cytoplasm"/>
    <property type="evidence" value="ECO:0007669"/>
    <property type="project" value="TreeGrafter"/>
</dbReference>
<evidence type="ECO:0000313" key="4">
    <source>
        <dbReference type="RefSeq" id="XP_030369469.1"/>
    </source>
</evidence>
<dbReference type="InterPro" id="IPR052587">
    <property type="entry name" value="TELO2-interacting_protein_1"/>
</dbReference>
<evidence type="ECO:0000313" key="3">
    <source>
        <dbReference type="Proteomes" id="UP000504634"/>
    </source>
</evidence>
<dbReference type="Pfam" id="PF24173">
    <property type="entry name" value="TPR_TTI1_N"/>
    <property type="match status" value="1"/>
</dbReference>
<dbReference type="PANTHER" id="PTHR18460">
    <property type="entry name" value="TEL2 INTERACTING PROTEIN 1 TTI1 FAMILY MEMBER"/>
    <property type="match status" value="1"/>
</dbReference>
<dbReference type="OrthoDB" id="49511at2759"/>
<accession>A0A6J2T074</accession>
<keyword evidence="3" id="KW-1185">Reference proteome</keyword>
<gene>
    <name evidence="4" type="primary">LOC115620397</name>
</gene>
<feature type="domain" description="TTI1 C-terminal TPR" evidence="2">
    <location>
        <begin position="785"/>
        <end position="1052"/>
    </location>
</feature>
<dbReference type="CTD" id="9675"/>
<organism evidence="3 4">
    <name type="scientific">Drosophila lebanonensis</name>
    <name type="common">Fruit fly</name>
    <name type="synonym">Scaptodrosophila lebanonensis</name>
    <dbReference type="NCBI Taxonomy" id="7225"/>
    <lineage>
        <taxon>Eukaryota</taxon>
        <taxon>Metazoa</taxon>
        <taxon>Ecdysozoa</taxon>
        <taxon>Arthropoda</taxon>
        <taxon>Hexapoda</taxon>
        <taxon>Insecta</taxon>
        <taxon>Pterygota</taxon>
        <taxon>Neoptera</taxon>
        <taxon>Endopterygota</taxon>
        <taxon>Diptera</taxon>
        <taxon>Brachycera</taxon>
        <taxon>Muscomorpha</taxon>
        <taxon>Ephydroidea</taxon>
        <taxon>Drosophilidae</taxon>
        <taxon>Scaptodrosophila</taxon>
    </lineage>
</organism>
<sequence length="1086" mass="124403">MLDTLYPKESIVNMSSVETYLTQIKPAIDNFIKQPTKQTLAQVEEVVKDFEFGRMPIFHTQVLVPLVIKLDELTGESQELRTILLDCLRHIISKLLLSNEKGLRSILVVALQQIRDPKSGITRPNLSEEIKLAAVLCIMAALRNSSSDVQDAFYTKATEVIIGQILRTLLEFIAYEKYRKLVNESLQCLMVVFYVDDKANSGDVVLRNQVANIAFIFLPKVVTVLFKTCMADDKVGENIKTTAVKALGRIICIMFEETTDDFQKSRYDLQSFKMIFDSISRYEESPIFGNSKPTGAQLEERLKQHHAELRSAKWISETSQRMRPIFVGTSILRAHNSVKVRKEYAEMCCLLLRHCAHNLKHNFIHLLEVVVALSEDEEPSIAEICQSTLSALQQLPSRAGVFDENAEILLDTHLNKLPRILHRWDDNEQFAELLFFKGFVRNINSDKLQLFLLVPKNLDLFVMCVLTALDLQTTRDLLNEEYSLRSIQESSDNKLLQKLHWRQFKYLRAKRNVDILYDIVMLLGCKEALNHLIFDYCIDRIQQRSSVMNEAILLLTLLVPSRENRLSNNHQILAEQLLEQVLNEEHWNLALKPDSLWHLKTDKPSAWSEDRTPGLYEAAIEVRTQDYDSDDDSEQISNRVSILDAQYNVLHTCIVLDALGHCAQFMGNSFDRYVFRSLHQVLLKLASSNCIIHEAATFAFKSMQLALSYTEPSQFIERSTDYITYHLYAMLRRAPESSAAVEILAVVLQYSTSANVSHLDSIFDTIREECAKSYQSNNLHSYLRVFHAFLKHVAKWQSLSAAEIKEYPMQVDIVEQDFLNTWLDILKKPPILDASINAQNEATTDFDITEPVEKENEPEPEDSLSTAPTLPRHIQMTKDILHQIVKLVSCTEQTQQILALECLATGIPLLVDYEDELLPLVHLMWQPLIEKCRQKDALVLNRCFDLLQILGVYAKDFILKRSVSDVIPQLKLFLKTAGAHSRVESSLALTQEYKLQLKLLKHLPSFIQSVQLDGKHLHELLGIVALYLSQTQPKELQTLAVQFYQGLMPYNAPFVYVTLLPRAHLQDYKANVSELVSGMGFELWKL</sequence>
<evidence type="ECO:0000259" key="1">
    <source>
        <dbReference type="Pfam" id="PF24173"/>
    </source>
</evidence>
<dbReference type="InterPro" id="IPR049362">
    <property type="entry name" value="TTI1_rpt"/>
</dbReference>
<protein>
    <submittedName>
        <fullName evidence="4">Uncharacterized protein LOC115620397</fullName>
    </submittedName>
</protein>
<dbReference type="InterPro" id="IPR057567">
    <property type="entry name" value="TPR_TTI1_C"/>
</dbReference>
<dbReference type="PANTHER" id="PTHR18460:SF3">
    <property type="entry name" value="TELO2-INTERACTING PROTEIN 1 HOMOLOG"/>
    <property type="match status" value="1"/>
</dbReference>
<dbReference type="AlphaFoldDB" id="A0A6J2T074"/>
<dbReference type="RefSeq" id="XP_030369469.1">
    <property type="nucleotide sequence ID" value="XM_030513609.1"/>
</dbReference>
<dbReference type="Pfam" id="PF21547">
    <property type="entry name" value="TTI1"/>
    <property type="match status" value="1"/>
</dbReference>
<dbReference type="Proteomes" id="UP000504634">
    <property type="component" value="Unplaced"/>
</dbReference>
<dbReference type="GeneID" id="115620397"/>
<dbReference type="Pfam" id="PF24181">
    <property type="entry name" value="TPR_TTI1_C"/>
    <property type="match status" value="1"/>
</dbReference>
<feature type="domain" description="TTI1 N-terminal TPR" evidence="1">
    <location>
        <begin position="23"/>
        <end position="377"/>
    </location>
</feature>
<name>A0A6J2T074_DROLE</name>
<dbReference type="Pfam" id="PF24176">
    <property type="entry name" value="TPR_TTI1_2nd"/>
    <property type="match status" value="1"/>
</dbReference>
<dbReference type="InterPro" id="IPR016024">
    <property type="entry name" value="ARM-type_fold"/>
</dbReference>
<evidence type="ECO:0000259" key="2">
    <source>
        <dbReference type="Pfam" id="PF24181"/>
    </source>
</evidence>
<proteinExistence type="predicted"/>
<dbReference type="InterPro" id="IPR057566">
    <property type="entry name" value="TPR_TTI1_N"/>
</dbReference>
<reference evidence="4" key="1">
    <citation type="submission" date="2025-08" db="UniProtKB">
        <authorList>
            <consortium name="RefSeq"/>
        </authorList>
    </citation>
    <scope>IDENTIFICATION</scope>
    <source>
        <strain evidence="4">11010-0011.00</strain>
        <tissue evidence="4">Whole body</tissue>
    </source>
</reference>
<dbReference type="SUPFAM" id="SSF48371">
    <property type="entry name" value="ARM repeat"/>
    <property type="match status" value="1"/>
</dbReference>